<feature type="compositionally biased region" description="Basic and acidic residues" evidence="1">
    <location>
        <begin position="222"/>
        <end position="231"/>
    </location>
</feature>
<keyword evidence="4" id="KW-1185">Reference proteome</keyword>
<name>A0A078AQQ1_STYLE</name>
<dbReference type="Gene3D" id="1.10.287.110">
    <property type="entry name" value="DnaJ domain"/>
    <property type="match status" value="1"/>
</dbReference>
<dbReference type="InterPro" id="IPR018253">
    <property type="entry name" value="DnaJ_domain_CS"/>
</dbReference>
<evidence type="ECO:0000313" key="3">
    <source>
        <dbReference type="EMBL" id="CDW84534.1"/>
    </source>
</evidence>
<evidence type="ECO:0000259" key="2">
    <source>
        <dbReference type="PROSITE" id="PS50076"/>
    </source>
</evidence>
<dbReference type="GO" id="GO:0051082">
    <property type="term" value="F:unfolded protein binding"/>
    <property type="evidence" value="ECO:0007669"/>
    <property type="project" value="TreeGrafter"/>
</dbReference>
<feature type="domain" description="J" evidence="2">
    <location>
        <begin position="8"/>
        <end position="73"/>
    </location>
</feature>
<dbReference type="SMART" id="SM00271">
    <property type="entry name" value="DnaJ"/>
    <property type="match status" value="1"/>
</dbReference>
<dbReference type="InParanoid" id="A0A078AQQ1"/>
<dbReference type="PANTHER" id="PTHR43948:SF10">
    <property type="entry name" value="MRJ, ISOFORM E"/>
    <property type="match status" value="1"/>
</dbReference>
<protein>
    <submittedName>
        <fullName evidence="3">Chaperone protein</fullName>
    </submittedName>
</protein>
<dbReference type="PROSITE" id="PS50076">
    <property type="entry name" value="DNAJ_2"/>
    <property type="match status" value="1"/>
</dbReference>
<accession>A0A078AQQ1</accession>
<evidence type="ECO:0000313" key="4">
    <source>
        <dbReference type="Proteomes" id="UP000039865"/>
    </source>
</evidence>
<dbReference type="Proteomes" id="UP000039865">
    <property type="component" value="Unassembled WGS sequence"/>
</dbReference>
<feature type="compositionally biased region" description="Acidic residues" evidence="1">
    <location>
        <begin position="205"/>
        <end position="221"/>
    </location>
</feature>
<dbReference type="Pfam" id="PF00226">
    <property type="entry name" value="DnaJ"/>
    <property type="match status" value="1"/>
</dbReference>
<organism evidence="3 4">
    <name type="scientific">Stylonychia lemnae</name>
    <name type="common">Ciliate</name>
    <dbReference type="NCBI Taxonomy" id="5949"/>
    <lineage>
        <taxon>Eukaryota</taxon>
        <taxon>Sar</taxon>
        <taxon>Alveolata</taxon>
        <taxon>Ciliophora</taxon>
        <taxon>Intramacronucleata</taxon>
        <taxon>Spirotrichea</taxon>
        <taxon>Stichotrichia</taxon>
        <taxon>Sporadotrichida</taxon>
        <taxon>Oxytrichidae</taxon>
        <taxon>Stylonychinae</taxon>
        <taxon>Stylonychia</taxon>
    </lineage>
</organism>
<dbReference type="PANTHER" id="PTHR43948">
    <property type="entry name" value="DNAJ HOMOLOG SUBFAMILY B"/>
    <property type="match status" value="1"/>
</dbReference>
<dbReference type="GO" id="GO:0051087">
    <property type="term" value="F:protein-folding chaperone binding"/>
    <property type="evidence" value="ECO:0007669"/>
    <property type="project" value="TreeGrafter"/>
</dbReference>
<feature type="region of interest" description="Disordered" evidence="1">
    <location>
        <begin position="189"/>
        <end position="246"/>
    </location>
</feature>
<dbReference type="GO" id="GO:0005737">
    <property type="term" value="C:cytoplasm"/>
    <property type="evidence" value="ECO:0007669"/>
    <property type="project" value="TreeGrafter"/>
</dbReference>
<reference evidence="3 4" key="1">
    <citation type="submission" date="2014-06" db="EMBL/GenBank/DDBJ databases">
        <authorList>
            <person name="Swart Estienne"/>
        </authorList>
    </citation>
    <scope>NUCLEOTIDE SEQUENCE [LARGE SCALE GENOMIC DNA]</scope>
    <source>
        <strain evidence="3 4">130c</strain>
    </source>
</reference>
<dbReference type="CDD" id="cd06257">
    <property type="entry name" value="DnaJ"/>
    <property type="match status" value="1"/>
</dbReference>
<feature type="compositionally biased region" description="Acidic residues" evidence="1">
    <location>
        <begin position="232"/>
        <end position="246"/>
    </location>
</feature>
<dbReference type="OrthoDB" id="10250354at2759"/>
<sequence length="246" mass="28174">MEKKGKIDFYGLLELEKSATTEQIKSSYKKLALRWHPDKNNNSEESNEKFKLISEAYSVLSNPQRRKHYDRFGTVEESTADDDDFFQHFSMFMGGGKSSGDDFFDHFDEFTTFLESDTKFMRKMFRDVGKDVRVKGKRRKQGGGGGSRLKDDMGMGFGMSMGMGMGMPDDIDDMLSFFMMPGLMGMPMGGMGKKNNKKKKAKKEEEDDGWNTEEEEIDDEDGVIKEKKDGDKEDEGWETVSEDDEK</sequence>
<dbReference type="EMBL" id="CCKQ01012902">
    <property type="protein sequence ID" value="CDW84534.1"/>
    <property type="molecule type" value="Genomic_DNA"/>
</dbReference>
<proteinExistence type="predicted"/>
<dbReference type="InterPro" id="IPR001623">
    <property type="entry name" value="DnaJ_domain"/>
</dbReference>
<dbReference type="InterPro" id="IPR036869">
    <property type="entry name" value="J_dom_sf"/>
</dbReference>
<gene>
    <name evidence="3" type="primary">Contig9598.g10266</name>
    <name evidence="3" type="ORF">STYLEM_13598</name>
</gene>
<evidence type="ECO:0000256" key="1">
    <source>
        <dbReference type="SAM" id="MobiDB-lite"/>
    </source>
</evidence>
<dbReference type="GO" id="GO:0044183">
    <property type="term" value="F:protein folding chaperone"/>
    <property type="evidence" value="ECO:0007669"/>
    <property type="project" value="TreeGrafter"/>
</dbReference>
<dbReference type="SUPFAM" id="SSF46565">
    <property type="entry name" value="Chaperone J-domain"/>
    <property type="match status" value="1"/>
</dbReference>
<feature type="region of interest" description="Disordered" evidence="1">
    <location>
        <begin position="133"/>
        <end position="153"/>
    </location>
</feature>
<dbReference type="AlphaFoldDB" id="A0A078AQQ1"/>
<dbReference type="PRINTS" id="PR00625">
    <property type="entry name" value="JDOMAIN"/>
</dbReference>
<dbReference type="OMA" id="PMFIEEN"/>
<dbReference type="GO" id="GO:0005634">
    <property type="term" value="C:nucleus"/>
    <property type="evidence" value="ECO:0007669"/>
    <property type="project" value="TreeGrafter"/>
</dbReference>
<dbReference type="PROSITE" id="PS00636">
    <property type="entry name" value="DNAJ_1"/>
    <property type="match status" value="1"/>
</dbReference>